<dbReference type="EMBL" id="BAAANC010000002">
    <property type="protein sequence ID" value="GAA1535190.1"/>
    <property type="molecule type" value="Genomic_DNA"/>
</dbReference>
<evidence type="ECO:0000256" key="4">
    <source>
        <dbReference type="ARBA" id="ARBA00022692"/>
    </source>
</evidence>
<dbReference type="InterPro" id="IPR050545">
    <property type="entry name" value="Mycobact_MmpL"/>
</dbReference>
<evidence type="ECO:0000256" key="1">
    <source>
        <dbReference type="ARBA" id="ARBA00004651"/>
    </source>
</evidence>
<gene>
    <name evidence="9" type="ORF">GCM10009741_42060</name>
</gene>
<proteinExistence type="inferred from homology"/>
<feature type="transmembrane region" description="Helical" evidence="7">
    <location>
        <begin position="605"/>
        <end position="628"/>
    </location>
</feature>
<comment type="subcellular location">
    <subcellularLocation>
        <location evidence="1">Cell membrane</location>
        <topology evidence="1">Multi-pass membrane protein</topology>
    </subcellularLocation>
</comment>
<evidence type="ECO:0000259" key="8">
    <source>
        <dbReference type="PROSITE" id="PS50156"/>
    </source>
</evidence>
<feature type="transmembrane region" description="Helical" evidence="7">
    <location>
        <begin position="373"/>
        <end position="393"/>
    </location>
</feature>
<dbReference type="InterPro" id="IPR004869">
    <property type="entry name" value="MMPL_dom"/>
</dbReference>
<feature type="transmembrane region" description="Helical" evidence="7">
    <location>
        <begin position="674"/>
        <end position="697"/>
    </location>
</feature>
<reference evidence="9 10" key="1">
    <citation type="journal article" date="2019" name="Int. J. Syst. Evol. Microbiol.">
        <title>The Global Catalogue of Microorganisms (GCM) 10K type strain sequencing project: providing services to taxonomists for standard genome sequencing and annotation.</title>
        <authorList>
            <consortium name="The Broad Institute Genomics Platform"/>
            <consortium name="The Broad Institute Genome Sequencing Center for Infectious Disease"/>
            <person name="Wu L."/>
            <person name="Ma J."/>
        </authorList>
    </citation>
    <scope>NUCLEOTIDE SEQUENCE [LARGE SCALE GENOMIC DNA]</scope>
    <source>
        <strain evidence="9 10">JCM 14303</strain>
    </source>
</reference>
<organism evidence="9 10">
    <name type="scientific">Kribbella lupini</name>
    <dbReference type="NCBI Taxonomy" id="291602"/>
    <lineage>
        <taxon>Bacteria</taxon>
        <taxon>Bacillati</taxon>
        <taxon>Actinomycetota</taxon>
        <taxon>Actinomycetes</taxon>
        <taxon>Propionibacteriales</taxon>
        <taxon>Kribbellaceae</taxon>
        <taxon>Kribbella</taxon>
    </lineage>
</organism>
<feature type="transmembrane region" description="Helical" evidence="7">
    <location>
        <begin position="243"/>
        <end position="265"/>
    </location>
</feature>
<comment type="caution">
    <text evidence="9">The sequence shown here is derived from an EMBL/GenBank/DDBJ whole genome shotgun (WGS) entry which is preliminary data.</text>
</comment>
<keyword evidence="10" id="KW-1185">Reference proteome</keyword>
<keyword evidence="5 7" id="KW-1133">Transmembrane helix</keyword>
<dbReference type="SUPFAM" id="SSF82866">
    <property type="entry name" value="Multidrug efflux transporter AcrB transmembrane domain"/>
    <property type="match status" value="2"/>
</dbReference>
<evidence type="ECO:0000256" key="5">
    <source>
        <dbReference type="ARBA" id="ARBA00022989"/>
    </source>
</evidence>
<dbReference type="Proteomes" id="UP001500363">
    <property type="component" value="Unassembled WGS sequence"/>
</dbReference>
<feature type="transmembrane region" description="Helical" evidence="7">
    <location>
        <begin position="292"/>
        <end position="313"/>
    </location>
</feature>
<dbReference type="InterPro" id="IPR000731">
    <property type="entry name" value="SSD"/>
</dbReference>
<dbReference type="Gene3D" id="1.20.1640.10">
    <property type="entry name" value="Multidrug efflux transporter AcrB transmembrane domain"/>
    <property type="match status" value="2"/>
</dbReference>
<keyword evidence="3" id="KW-1003">Cell membrane</keyword>
<name>A0ABN2B9I3_9ACTN</name>
<feature type="transmembrane region" description="Helical" evidence="7">
    <location>
        <begin position="25"/>
        <end position="49"/>
    </location>
</feature>
<sequence length="727" mass="76063">MPKSDIAAGRRAGGGFAGWVVRNRILVVALAGALAVALLAVAAGALGALSLSRIAAPGSESDQARHVLADQFRTGPPNLVLLVDAGEAGVDDPAVRRAAAELDRRLSAEPGVAETGSYWSRGDSPALRSKDGSQALVLLRVPGEVNEARARVGELADQYAGRTGPLTVRAGGQDEVFREIGTQARADFVRAEVIVLPMVLVLLMLVYRRVALALITLGVGVFATAGALAGLRAIATVTEVSTFAANLALVMGLALGVDYCLFVIARYREELAAGNDVGGAVVTAVQTAGRTVFFSGLTVATSLLALLLFPLTFLRSFGYAGILVVGSALVGSLIVLPAALALLGRRAAGPVRTRPVEQGGWFRIAQAVMRRPLLIGGAVLALVLLLASPALGLRFGLPDARILPTEASSRITADEIRNNFGQEESDALYLVARQAEGAAGARLTRYAEQLSLVDGVAQVDSAAGVHVEGRRVIPPGPDRFIASGGTYLTVTPTQAVLEGDVGALVDHVRAVPAPYDVIIGGSPAEMLDWRSALTERIPLVLGVILLLSFAVLHLATGSVLLPLKATLLNLLSLGVMFGVIVWVFQQGNVSGLLGFTPTGTLEASMPLLMFCIVYGLSMDYEVFIVSRIREEYLRTGDNALAVATGLQRSAPLVSTAALVLALSFAVYATGGVVYLKMIGVGMAVAVLVDATVIRGILLPAFMRLAGRANWWMPTFGAARLRLSRQPR</sequence>
<evidence type="ECO:0000313" key="9">
    <source>
        <dbReference type="EMBL" id="GAA1535190.1"/>
    </source>
</evidence>
<feature type="transmembrane region" description="Helical" evidence="7">
    <location>
        <begin position="649"/>
        <end position="668"/>
    </location>
</feature>
<dbReference type="PANTHER" id="PTHR33406">
    <property type="entry name" value="MEMBRANE PROTEIN MJ1562-RELATED"/>
    <property type="match status" value="1"/>
</dbReference>
<evidence type="ECO:0000256" key="6">
    <source>
        <dbReference type="ARBA" id="ARBA00023136"/>
    </source>
</evidence>
<feature type="transmembrane region" description="Helical" evidence="7">
    <location>
        <begin position="210"/>
        <end position="231"/>
    </location>
</feature>
<dbReference type="PANTHER" id="PTHR33406:SF11">
    <property type="entry name" value="MEMBRANE PROTEIN SCO6666-RELATED"/>
    <property type="match status" value="1"/>
</dbReference>
<evidence type="ECO:0000256" key="3">
    <source>
        <dbReference type="ARBA" id="ARBA00022475"/>
    </source>
</evidence>
<feature type="transmembrane region" description="Helical" evidence="7">
    <location>
        <begin position="319"/>
        <end position="344"/>
    </location>
</feature>
<accession>A0ABN2B9I3</accession>
<feature type="transmembrane region" description="Helical" evidence="7">
    <location>
        <begin position="537"/>
        <end position="555"/>
    </location>
</feature>
<feature type="domain" description="SSD" evidence="8">
    <location>
        <begin position="230"/>
        <end position="342"/>
    </location>
</feature>
<evidence type="ECO:0000313" key="10">
    <source>
        <dbReference type="Proteomes" id="UP001500363"/>
    </source>
</evidence>
<dbReference type="RefSeq" id="WP_344176471.1">
    <property type="nucleotide sequence ID" value="NZ_BAAANC010000002.1"/>
</dbReference>
<dbReference type="PROSITE" id="PS50156">
    <property type="entry name" value="SSD"/>
    <property type="match status" value="1"/>
</dbReference>
<comment type="similarity">
    <text evidence="2">Belongs to the resistance-nodulation-cell division (RND) (TC 2.A.6) family. MmpL subfamily.</text>
</comment>
<dbReference type="Pfam" id="PF03176">
    <property type="entry name" value="MMPL"/>
    <property type="match status" value="2"/>
</dbReference>
<evidence type="ECO:0000256" key="2">
    <source>
        <dbReference type="ARBA" id="ARBA00010157"/>
    </source>
</evidence>
<keyword evidence="6 7" id="KW-0472">Membrane</keyword>
<feature type="transmembrane region" description="Helical" evidence="7">
    <location>
        <begin position="567"/>
        <end position="585"/>
    </location>
</feature>
<keyword evidence="4 7" id="KW-0812">Transmembrane</keyword>
<protein>
    <submittedName>
        <fullName evidence="9">MMPL family transporter</fullName>
    </submittedName>
</protein>
<evidence type="ECO:0000256" key="7">
    <source>
        <dbReference type="SAM" id="Phobius"/>
    </source>
</evidence>